<evidence type="ECO:0000313" key="3">
    <source>
        <dbReference type="Proteomes" id="UP000499080"/>
    </source>
</evidence>
<dbReference type="EMBL" id="BGPR01043309">
    <property type="protein sequence ID" value="GBO19895.1"/>
    <property type="molecule type" value="Genomic_DNA"/>
</dbReference>
<reference evidence="2 3" key="1">
    <citation type="journal article" date="2019" name="Sci. Rep.">
        <title>Orb-weaving spider Araneus ventricosus genome elucidates the spidroin gene catalogue.</title>
        <authorList>
            <person name="Kono N."/>
            <person name="Nakamura H."/>
            <person name="Ohtoshi R."/>
            <person name="Moran D.A.P."/>
            <person name="Shinohara A."/>
            <person name="Yoshida Y."/>
            <person name="Fujiwara M."/>
            <person name="Mori M."/>
            <person name="Tomita M."/>
            <person name="Arakawa K."/>
        </authorList>
    </citation>
    <scope>NUCLEOTIDE SEQUENCE [LARGE SCALE GENOMIC DNA]</scope>
</reference>
<dbReference type="SUPFAM" id="SSF53098">
    <property type="entry name" value="Ribonuclease H-like"/>
    <property type="match status" value="1"/>
</dbReference>
<dbReference type="AlphaFoldDB" id="A0A4Y2V3S8"/>
<dbReference type="InterPro" id="IPR002156">
    <property type="entry name" value="RNaseH_domain"/>
</dbReference>
<accession>A0A4Y2V3S8</accession>
<sequence length="179" mass="20089">MTTLYRLRKQLNDIIIQPEDLEQRKVGWSNHPSRYLCPVQLILEDDGNSINQLRICTDGSKSPNGVGVAFRVWDGKELIHKWPVKLGNYNTIYQAELLALKEAVYYASHLSSNQIIKIFTHNKASIQSSADPKTPSPMARQISESLVDNSHIEMQCIKAHVGYVGNKAVDPTGQRSSSL</sequence>
<dbReference type="Gene3D" id="3.30.420.10">
    <property type="entry name" value="Ribonuclease H-like superfamily/Ribonuclease H"/>
    <property type="match status" value="1"/>
</dbReference>
<dbReference type="CDD" id="cd09276">
    <property type="entry name" value="Rnase_HI_RT_non_LTR"/>
    <property type="match status" value="1"/>
</dbReference>
<feature type="domain" description="RNase H type-1" evidence="1">
    <location>
        <begin position="49"/>
        <end position="178"/>
    </location>
</feature>
<dbReference type="PROSITE" id="PS50879">
    <property type="entry name" value="RNASE_H_1"/>
    <property type="match status" value="1"/>
</dbReference>
<dbReference type="InterPro" id="IPR012337">
    <property type="entry name" value="RNaseH-like_sf"/>
</dbReference>
<dbReference type="GO" id="GO:0003676">
    <property type="term" value="F:nucleic acid binding"/>
    <property type="evidence" value="ECO:0007669"/>
    <property type="project" value="InterPro"/>
</dbReference>
<dbReference type="InterPro" id="IPR036397">
    <property type="entry name" value="RNaseH_sf"/>
</dbReference>
<organism evidence="2 3">
    <name type="scientific">Araneus ventricosus</name>
    <name type="common">Orbweaver spider</name>
    <name type="synonym">Epeira ventricosa</name>
    <dbReference type="NCBI Taxonomy" id="182803"/>
    <lineage>
        <taxon>Eukaryota</taxon>
        <taxon>Metazoa</taxon>
        <taxon>Ecdysozoa</taxon>
        <taxon>Arthropoda</taxon>
        <taxon>Chelicerata</taxon>
        <taxon>Arachnida</taxon>
        <taxon>Araneae</taxon>
        <taxon>Araneomorphae</taxon>
        <taxon>Entelegynae</taxon>
        <taxon>Araneoidea</taxon>
        <taxon>Araneidae</taxon>
        <taxon>Araneus</taxon>
    </lineage>
</organism>
<comment type="caution">
    <text evidence="2">The sequence shown here is derived from an EMBL/GenBank/DDBJ whole genome shotgun (WGS) entry which is preliminary data.</text>
</comment>
<evidence type="ECO:0000313" key="2">
    <source>
        <dbReference type="EMBL" id="GBO19895.1"/>
    </source>
</evidence>
<proteinExistence type="predicted"/>
<protein>
    <recommendedName>
        <fullName evidence="1">RNase H type-1 domain-containing protein</fullName>
    </recommendedName>
</protein>
<name>A0A4Y2V3S8_ARAVE</name>
<dbReference type="OrthoDB" id="6514649at2759"/>
<evidence type="ECO:0000259" key="1">
    <source>
        <dbReference type="PROSITE" id="PS50879"/>
    </source>
</evidence>
<keyword evidence="3" id="KW-1185">Reference proteome</keyword>
<dbReference type="Proteomes" id="UP000499080">
    <property type="component" value="Unassembled WGS sequence"/>
</dbReference>
<gene>
    <name evidence="2" type="ORF">AVEN_237596_1</name>
</gene>
<dbReference type="GO" id="GO:0004523">
    <property type="term" value="F:RNA-DNA hybrid ribonuclease activity"/>
    <property type="evidence" value="ECO:0007669"/>
    <property type="project" value="InterPro"/>
</dbReference>